<evidence type="ECO:0000259" key="9">
    <source>
        <dbReference type="PROSITE" id="PS50929"/>
    </source>
</evidence>
<dbReference type="PROSITE" id="PS00211">
    <property type="entry name" value="ABC_TRANSPORTER_1"/>
    <property type="match status" value="1"/>
</dbReference>
<dbReference type="EMBL" id="DXGH01000037">
    <property type="protein sequence ID" value="HIW81239.1"/>
    <property type="molecule type" value="Genomic_DNA"/>
</dbReference>
<dbReference type="InterPro" id="IPR003593">
    <property type="entry name" value="AAA+_ATPase"/>
</dbReference>
<feature type="transmembrane region" description="Helical" evidence="7">
    <location>
        <begin position="143"/>
        <end position="163"/>
    </location>
</feature>
<keyword evidence="6 7" id="KW-0472">Membrane</keyword>
<protein>
    <submittedName>
        <fullName evidence="10">ABC transporter ATP-binding protein/permease</fullName>
    </submittedName>
</protein>
<feature type="transmembrane region" description="Helical" evidence="7">
    <location>
        <begin position="175"/>
        <end position="194"/>
    </location>
</feature>
<evidence type="ECO:0000259" key="8">
    <source>
        <dbReference type="PROSITE" id="PS50893"/>
    </source>
</evidence>
<keyword evidence="5 7" id="KW-1133">Transmembrane helix</keyword>
<name>A0A9D1UAZ6_9FIRM</name>
<evidence type="ECO:0000256" key="5">
    <source>
        <dbReference type="ARBA" id="ARBA00022989"/>
    </source>
</evidence>
<reference evidence="10" key="1">
    <citation type="journal article" date="2021" name="PeerJ">
        <title>Extensive microbial diversity within the chicken gut microbiome revealed by metagenomics and culture.</title>
        <authorList>
            <person name="Gilroy R."/>
            <person name="Ravi A."/>
            <person name="Getino M."/>
            <person name="Pursley I."/>
            <person name="Horton D.L."/>
            <person name="Alikhan N.F."/>
            <person name="Baker D."/>
            <person name="Gharbi K."/>
            <person name="Hall N."/>
            <person name="Watson M."/>
            <person name="Adriaenssens E.M."/>
            <person name="Foster-Nyarko E."/>
            <person name="Jarju S."/>
            <person name="Secka A."/>
            <person name="Antonio M."/>
            <person name="Oren A."/>
            <person name="Chaudhuri R.R."/>
            <person name="La Ragione R."/>
            <person name="Hildebrand F."/>
            <person name="Pallen M.J."/>
        </authorList>
    </citation>
    <scope>NUCLEOTIDE SEQUENCE</scope>
    <source>
        <strain evidence="10">CHK195-6426</strain>
    </source>
</reference>
<evidence type="ECO:0000256" key="7">
    <source>
        <dbReference type="SAM" id="Phobius"/>
    </source>
</evidence>
<proteinExistence type="predicted"/>
<keyword evidence="2 7" id="KW-0812">Transmembrane</keyword>
<dbReference type="SMART" id="SM00382">
    <property type="entry name" value="AAA"/>
    <property type="match status" value="1"/>
</dbReference>
<evidence type="ECO:0000256" key="2">
    <source>
        <dbReference type="ARBA" id="ARBA00022692"/>
    </source>
</evidence>
<dbReference type="Proteomes" id="UP000824265">
    <property type="component" value="Unassembled WGS sequence"/>
</dbReference>
<accession>A0A9D1UAZ6</accession>
<keyword evidence="4 10" id="KW-0067">ATP-binding</keyword>
<evidence type="ECO:0000313" key="10">
    <source>
        <dbReference type="EMBL" id="HIW81239.1"/>
    </source>
</evidence>
<dbReference type="PROSITE" id="PS50893">
    <property type="entry name" value="ABC_TRANSPORTER_2"/>
    <property type="match status" value="1"/>
</dbReference>
<feature type="transmembrane region" description="Helical" evidence="7">
    <location>
        <begin position="61"/>
        <end position="81"/>
    </location>
</feature>
<evidence type="ECO:0000256" key="3">
    <source>
        <dbReference type="ARBA" id="ARBA00022741"/>
    </source>
</evidence>
<dbReference type="GO" id="GO:0140359">
    <property type="term" value="F:ABC-type transporter activity"/>
    <property type="evidence" value="ECO:0007669"/>
    <property type="project" value="InterPro"/>
</dbReference>
<evidence type="ECO:0000256" key="6">
    <source>
        <dbReference type="ARBA" id="ARBA00023136"/>
    </source>
</evidence>
<dbReference type="SUPFAM" id="SSF90123">
    <property type="entry name" value="ABC transporter transmembrane region"/>
    <property type="match status" value="1"/>
</dbReference>
<dbReference type="GO" id="GO:0034040">
    <property type="term" value="F:ATPase-coupled lipid transmembrane transporter activity"/>
    <property type="evidence" value="ECO:0007669"/>
    <property type="project" value="TreeGrafter"/>
</dbReference>
<evidence type="ECO:0000256" key="4">
    <source>
        <dbReference type="ARBA" id="ARBA00022840"/>
    </source>
</evidence>
<dbReference type="PROSITE" id="PS50929">
    <property type="entry name" value="ABC_TM1F"/>
    <property type="match status" value="1"/>
</dbReference>
<feature type="transmembrane region" description="Helical" evidence="7">
    <location>
        <begin position="281"/>
        <end position="305"/>
    </location>
</feature>
<feature type="transmembrane region" description="Helical" evidence="7">
    <location>
        <begin position="23"/>
        <end position="49"/>
    </location>
</feature>
<sequence length="607" mass="68574">MNRQDFKAILRLLSDFCRKQKKIVLNMTCAAVLEAVRPYITVVLMGFLLDQVYAGAQLGELLGYALGALFVNMLLQMLQAWTRESFNRKNEYIKEIEAGYLNEKALKMDYEYLEDFHVQELRFRGQNHSSLGTVGWMLYQLEFLITSVVSIFISLCILLPLFAGKSGAGEGFIASWQSAAILFCLLGAMIVFNYKLSLGYTARLKEMEDDMAREYNQLDYYMDILSRTDAQKDLRIYGQQKIILEDTEKSAERMKQGEKAQTRLFVRKQLIGRSLSDLSGLLVYLFTGLRAYAGVISVGGVVTYASSILQFSKAAARLADSMGYMKQVALYARDYGEYMDLGKGKKQGVKKLEEPGEGELSVEFEHVSFRYPGSEEYVLRDLNLKLDIGKRMAIVGKNGSGKTTFIKLLCGLYDVTEGCIRVNGVDIREYDHQEYCKLFSVVFQDFKLFSFPLGENIAGNTQADEGRVKDALERAGLGELPEKLEDGIYTYVDREFDDTGVVFSGGEKQKIAIARAIYKDAPFVIMDEPTAALDPLSECEVYAGFDKIAGGKTAIYISHRLASCRFCQDILVFDGGRVVQRGSHFELEKEEGLYREMWNAQAQYYQS</sequence>
<keyword evidence="3" id="KW-0547">Nucleotide-binding</keyword>
<dbReference type="InterPro" id="IPR027417">
    <property type="entry name" value="P-loop_NTPase"/>
</dbReference>
<comment type="caution">
    <text evidence="10">The sequence shown here is derived from an EMBL/GenBank/DDBJ whole genome shotgun (WGS) entry which is preliminary data.</text>
</comment>
<dbReference type="GO" id="GO:0005524">
    <property type="term" value="F:ATP binding"/>
    <property type="evidence" value="ECO:0007669"/>
    <property type="project" value="UniProtKB-KW"/>
</dbReference>
<dbReference type="SUPFAM" id="SSF52540">
    <property type="entry name" value="P-loop containing nucleoside triphosphate hydrolases"/>
    <property type="match status" value="1"/>
</dbReference>
<evidence type="ECO:0000313" key="11">
    <source>
        <dbReference type="Proteomes" id="UP000824265"/>
    </source>
</evidence>
<dbReference type="Gene3D" id="1.20.1560.10">
    <property type="entry name" value="ABC transporter type 1, transmembrane domain"/>
    <property type="match status" value="1"/>
</dbReference>
<comment type="subcellular location">
    <subcellularLocation>
        <location evidence="1">Cell membrane</location>
        <topology evidence="1">Multi-pass membrane protein</topology>
    </subcellularLocation>
</comment>
<dbReference type="PANTHER" id="PTHR24221">
    <property type="entry name" value="ATP-BINDING CASSETTE SUB-FAMILY B"/>
    <property type="match status" value="1"/>
</dbReference>
<reference evidence="10" key="2">
    <citation type="submission" date="2021-04" db="EMBL/GenBank/DDBJ databases">
        <authorList>
            <person name="Gilroy R."/>
        </authorList>
    </citation>
    <scope>NUCLEOTIDE SEQUENCE</scope>
    <source>
        <strain evidence="10">CHK195-6426</strain>
    </source>
</reference>
<dbReference type="InterPro" id="IPR003439">
    <property type="entry name" value="ABC_transporter-like_ATP-bd"/>
</dbReference>
<dbReference type="GO" id="GO:0005886">
    <property type="term" value="C:plasma membrane"/>
    <property type="evidence" value="ECO:0007669"/>
    <property type="project" value="UniProtKB-SubCell"/>
</dbReference>
<dbReference type="RefSeq" id="WP_318705074.1">
    <property type="nucleotide sequence ID" value="NZ_CALWMU010000030.1"/>
</dbReference>
<dbReference type="Pfam" id="PF00005">
    <property type="entry name" value="ABC_tran"/>
    <property type="match status" value="1"/>
</dbReference>
<dbReference type="PANTHER" id="PTHR24221:SF646">
    <property type="entry name" value="HAEMOLYSIN SECRETION ATP-BINDING PROTEIN"/>
    <property type="match status" value="1"/>
</dbReference>
<dbReference type="InterPro" id="IPR017871">
    <property type="entry name" value="ABC_transporter-like_CS"/>
</dbReference>
<dbReference type="Gene3D" id="3.40.50.300">
    <property type="entry name" value="P-loop containing nucleotide triphosphate hydrolases"/>
    <property type="match status" value="1"/>
</dbReference>
<evidence type="ECO:0000256" key="1">
    <source>
        <dbReference type="ARBA" id="ARBA00004651"/>
    </source>
</evidence>
<gene>
    <name evidence="10" type="ORF">H9742_06865</name>
</gene>
<feature type="domain" description="ABC transmembrane type-1" evidence="9">
    <location>
        <begin position="27"/>
        <end position="327"/>
    </location>
</feature>
<dbReference type="InterPro" id="IPR036640">
    <property type="entry name" value="ABC1_TM_sf"/>
</dbReference>
<dbReference type="AlphaFoldDB" id="A0A9D1UAZ6"/>
<dbReference type="GO" id="GO:0016887">
    <property type="term" value="F:ATP hydrolysis activity"/>
    <property type="evidence" value="ECO:0007669"/>
    <property type="project" value="InterPro"/>
</dbReference>
<feature type="domain" description="ABC transporter" evidence="8">
    <location>
        <begin position="362"/>
        <end position="600"/>
    </location>
</feature>
<dbReference type="InterPro" id="IPR011527">
    <property type="entry name" value="ABC1_TM_dom"/>
</dbReference>
<organism evidence="10 11">
    <name type="scientific">Candidatus Acetatifactor stercoripullorum</name>
    <dbReference type="NCBI Taxonomy" id="2838414"/>
    <lineage>
        <taxon>Bacteria</taxon>
        <taxon>Bacillati</taxon>
        <taxon>Bacillota</taxon>
        <taxon>Clostridia</taxon>
        <taxon>Lachnospirales</taxon>
        <taxon>Lachnospiraceae</taxon>
        <taxon>Acetatifactor</taxon>
    </lineage>
</organism>
<dbReference type="InterPro" id="IPR039421">
    <property type="entry name" value="Type_1_exporter"/>
</dbReference>